<dbReference type="PANTHER" id="PTHR11439:SF524">
    <property type="entry name" value="RNA-DIRECTED DNA POLYMERASE, PROTEIN KINASE RLK-PELLE-DLSV FAMILY"/>
    <property type="match status" value="1"/>
</dbReference>
<dbReference type="PANTHER" id="PTHR11439">
    <property type="entry name" value="GAG-POL-RELATED RETROTRANSPOSON"/>
    <property type="match status" value="1"/>
</dbReference>
<name>A0A699GUP0_TANCI</name>
<evidence type="ECO:0000313" key="4">
    <source>
        <dbReference type="EMBL" id="GEW15104.1"/>
    </source>
</evidence>
<dbReference type="InterPro" id="IPR013103">
    <property type="entry name" value="RVT_2"/>
</dbReference>
<accession>A0A699GUP0</accession>
<sequence length="975" mass="110786">MHLISAQQLSPANALGPPLGFGLALAQVTGPAHYITPAQTHVTGPVPFVAPSAPIGPTQAVAYPVAPTTPQVNPGSIGASSHLNNSVNSLSENFNTCMYPSISVGDGRSIPVTNTGHSILPTPYKSLHLNNVLITPHIVKNLIYVRQFVRDNNYTIEFDAFGFSIKDFMTRRVLLRCDSTGDLYPVTVPSLFPHVFLVSQHTWHQRLGHPGREVLRHLVSNNFISCNKEKPLVLCHACQLGKHVRLAFVSSSIVVTSCYEIIHSDVWTSPIPSLSWFKYYVLFLDHYSQFVWVYRMLNKSDVWSKFVLSRTYVRTQLKCEIRSFQCDHGDGTLSRYKARFVTNGSTRLEEVDVDETFSPVVKRGTIRTVLSLPASRHWSIHQLNVKNAFLHGDLSETVYMHQPPRFWDSVHPDYKYDVEILDRAHMVNCNPSRTPIDTESKLGSDGDPVSDPTLYRSLTGSLQYLTFTRPDISYAVQQVIVFFLATTYSFGPLSANRRFLVQAEYRGVANAIAETCWLRNLLRELHIPLTSTTLVYCDNVSVVYLSCNPVQHQRTKHIDIDIHFVRDLVAAGQVRVLHVPSRYQFADISPMDCRQLYSKSFDRSCVDVSATAYRKLRAGSQGTIYHSYTKHACQRENTESDKAKFVITGANDLTDPKADEEDGAKDEDARLDMLYSWVYCSSAGFICIMDSSVPSGSNATWLRLDAYVQVGSQAVHDGILKLVFLGVEGRRVVPDWILSLANDRVGWDKYHCGSYVWPTLYSQLKNANVRRWSSLYVSQLIDQVDKKTYSIFEFTWVFKTWILESFRVMATTYYNRHNRYPVAAAWSKKGKRFLRRMVVDFFHRNLPIARLTPDDIEARSEWWVSSKAYFAALLIIEARSEWWVSNPDKQLVLEYGYTNKLANTNAIVTCQIPSHMGNPKSQTPIETRPDAAGLFDLNIPNRGKREQRPNYFRRTPYVEQAPTRVLPKQRGNKKE</sequence>
<reference evidence="4" key="1">
    <citation type="journal article" date="2019" name="Sci. Rep.">
        <title>Draft genome of Tanacetum cinerariifolium, the natural source of mosquito coil.</title>
        <authorList>
            <person name="Yamashiro T."/>
            <person name="Shiraishi A."/>
            <person name="Satake H."/>
            <person name="Nakayama K."/>
        </authorList>
    </citation>
    <scope>NUCLEOTIDE SEQUENCE</scope>
</reference>
<dbReference type="SUPFAM" id="SSF56672">
    <property type="entry name" value="DNA/RNA polymerases"/>
    <property type="match status" value="1"/>
</dbReference>
<dbReference type="InterPro" id="IPR025724">
    <property type="entry name" value="GAG-pre-integrase_dom"/>
</dbReference>
<evidence type="ECO:0000259" key="3">
    <source>
        <dbReference type="Pfam" id="PF13976"/>
    </source>
</evidence>
<comment type="caution">
    <text evidence="4">The sequence shown here is derived from an EMBL/GenBank/DDBJ whole genome shotgun (WGS) entry which is preliminary data.</text>
</comment>
<dbReference type="Pfam" id="PF07727">
    <property type="entry name" value="RVT_2"/>
    <property type="match status" value="1"/>
</dbReference>
<feature type="domain" description="GAG-pre-integrase" evidence="3">
    <location>
        <begin position="200"/>
        <end position="243"/>
    </location>
</feature>
<feature type="domain" description="Reverse transcriptase Ty1/copia-type" evidence="2">
    <location>
        <begin position="333"/>
        <end position="407"/>
    </location>
</feature>
<proteinExistence type="predicted"/>
<dbReference type="InterPro" id="IPR043502">
    <property type="entry name" value="DNA/RNA_pol_sf"/>
</dbReference>
<dbReference type="Pfam" id="PF13976">
    <property type="entry name" value="gag_pre-integrs"/>
    <property type="match status" value="1"/>
</dbReference>
<gene>
    <name evidence="4" type="ORF">Tci_187080</name>
</gene>
<feature type="region of interest" description="Disordered" evidence="1">
    <location>
        <begin position="936"/>
        <end position="975"/>
    </location>
</feature>
<dbReference type="AlphaFoldDB" id="A0A699GUP0"/>
<evidence type="ECO:0000256" key="1">
    <source>
        <dbReference type="SAM" id="MobiDB-lite"/>
    </source>
</evidence>
<protein>
    <submittedName>
        <fullName evidence="4">Ribonuclease H-like domain-containing protein</fullName>
    </submittedName>
</protein>
<dbReference type="CDD" id="cd09272">
    <property type="entry name" value="RNase_HI_RT_Ty1"/>
    <property type="match status" value="1"/>
</dbReference>
<evidence type="ECO:0000259" key="2">
    <source>
        <dbReference type="Pfam" id="PF07727"/>
    </source>
</evidence>
<organism evidence="4">
    <name type="scientific">Tanacetum cinerariifolium</name>
    <name type="common">Dalmatian daisy</name>
    <name type="synonym">Chrysanthemum cinerariifolium</name>
    <dbReference type="NCBI Taxonomy" id="118510"/>
    <lineage>
        <taxon>Eukaryota</taxon>
        <taxon>Viridiplantae</taxon>
        <taxon>Streptophyta</taxon>
        <taxon>Embryophyta</taxon>
        <taxon>Tracheophyta</taxon>
        <taxon>Spermatophyta</taxon>
        <taxon>Magnoliopsida</taxon>
        <taxon>eudicotyledons</taxon>
        <taxon>Gunneridae</taxon>
        <taxon>Pentapetalae</taxon>
        <taxon>asterids</taxon>
        <taxon>campanulids</taxon>
        <taxon>Asterales</taxon>
        <taxon>Asteraceae</taxon>
        <taxon>Asteroideae</taxon>
        <taxon>Anthemideae</taxon>
        <taxon>Anthemidinae</taxon>
        <taxon>Tanacetum</taxon>
    </lineage>
</organism>
<dbReference type="EMBL" id="BKCJ010047014">
    <property type="protein sequence ID" value="GEW15104.1"/>
    <property type="molecule type" value="Genomic_DNA"/>
</dbReference>